<comment type="caution">
    <text evidence="1">The sequence shown here is derived from an EMBL/GenBank/DDBJ whole genome shotgun (WGS) entry which is preliminary data.</text>
</comment>
<accession>A0ABV8T1B1</accession>
<proteinExistence type="predicted"/>
<gene>
    <name evidence="1" type="ORF">ACFPN2_28990</name>
</gene>
<evidence type="ECO:0000313" key="2">
    <source>
        <dbReference type="Proteomes" id="UP001595904"/>
    </source>
</evidence>
<reference evidence="2" key="1">
    <citation type="journal article" date="2019" name="Int. J. Syst. Evol. Microbiol.">
        <title>The Global Catalogue of Microorganisms (GCM) 10K type strain sequencing project: providing services to taxonomists for standard genome sequencing and annotation.</title>
        <authorList>
            <consortium name="The Broad Institute Genomics Platform"/>
            <consortium name="The Broad Institute Genome Sequencing Center for Infectious Disease"/>
            <person name="Wu L."/>
            <person name="Ma J."/>
        </authorList>
    </citation>
    <scope>NUCLEOTIDE SEQUENCE [LARGE SCALE GENOMIC DNA]</scope>
    <source>
        <strain evidence="2">CGMCC 1.10759</strain>
    </source>
</reference>
<dbReference type="Proteomes" id="UP001595904">
    <property type="component" value="Unassembled WGS sequence"/>
</dbReference>
<organism evidence="1 2">
    <name type="scientific">Steroidobacter flavus</name>
    <dbReference type="NCBI Taxonomy" id="1842136"/>
    <lineage>
        <taxon>Bacteria</taxon>
        <taxon>Pseudomonadati</taxon>
        <taxon>Pseudomonadota</taxon>
        <taxon>Gammaproteobacteria</taxon>
        <taxon>Steroidobacterales</taxon>
        <taxon>Steroidobacteraceae</taxon>
        <taxon>Steroidobacter</taxon>
    </lineage>
</organism>
<name>A0ABV8T1B1_9GAMM</name>
<dbReference type="EMBL" id="JBHSDU010000015">
    <property type="protein sequence ID" value="MFC4313150.1"/>
    <property type="molecule type" value="Genomic_DNA"/>
</dbReference>
<evidence type="ECO:0000313" key="1">
    <source>
        <dbReference type="EMBL" id="MFC4313150.1"/>
    </source>
</evidence>
<keyword evidence="2" id="KW-1185">Reference proteome</keyword>
<sequence>MRSSSVALRRLECGSFLAPEQTFKRYITPGTSPPPQLRQDWIAPKVQGWPWLKQRWRALIQPGLCAQQQIKC</sequence>
<protein>
    <submittedName>
        <fullName evidence="1">Uncharacterized protein</fullName>
    </submittedName>
</protein>
<dbReference type="RefSeq" id="WP_380606786.1">
    <property type="nucleotide sequence ID" value="NZ_JBHSDU010000015.1"/>
</dbReference>